<dbReference type="PANTHER" id="PTHR46167">
    <property type="entry name" value="N-LYSINE METHYLTRANSFERASE KMT5A"/>
    <property type="match status" value="1"/>
</dbReference>
<dbReference type="AlphaFoldDB" id="A0A9D4FRV9"/>
<evidence type="ECO:0000259" key="1">
    <source>
        <dbReference type="Pfam" id="PF00856"/>
    </source>
</evidence>
<dbReference type="GO" id="GO:0006357">
    <property type="term" value="P:regulation of transcription by RNA polymerase II"/>
    <property type="evidence" value="ECO:0007669"/>
    <property type="project" value="TreeGrafter"/>
</dbReference>
<sequence>MDTYGRHMNHSAKRCNVKPKAVELQGTTIILLQAIRDIDSDEELLFAYGVRKGEDGEHIDWLK</sequence>
<dbReference type="InterPro" id="IPR046341">
    <property type="entry name" value="SET_dom_sf"/>
</dbReference>
<name>A0A9D4FRV9_DREPO</name>
<dbReference type="InterPro" id="IPR051760">
    <property type="entry name" value="KMT5A"/>
</dbReference>
<keyword evidence="3" id="KW-1185">Reference proteome</keyword>
<dbReference type="GO" id="GO:0043516">
    <property type="term" value="P:regulation of DNA damage response, signal transduction by p53 class mediator"/>
    <property type="evidence" value="ECO:0007669"/>
    <property type="project" value="TreeGrafter"/>
</dbReference>
<comment type="caution">
    <text evidence="2">The sequence shown here is derived from an EMBL/GenBank/DDBJ whole genome shotgun (WGS) entry which is preliminary data.</text>
</comment>
<dbReference type="GO" id="GO:0005634">
    <property type="term" value="C:nucleus"/>
    <property type="evidence" value="ECO:0007669"/>
    <property type="project" value="TreeGrafter"/>
</dbReference>
<dbReference type="InterPro" id="IPR001214">
    <property type="entry name" value="SET_dom"/>
</dbReference>
<proteinExistence type="predicted"/>
<dbReference type="Gene3D" id="2.170.270.10">
    <property type="entry name" value="SET domain"/>
    <property type="match status" value="1"/>
</dbReference>
<feature type="domain" description="SET" evidence="1">
    <location>
        <begin position="3"/>
        <end position="49"/>
    </location>
</feature>
<dbReference type="PANTHER" id="PTHR46167:SF1">
    <property type="entry name" value="N-LYSINE METHYLTRANSFERASE KMT5A"/>
    <property type="match status" value="1"/>
</dbReference>
<gene>
    <name evidence="2" type="ORF">DPMN_155498</name>
</gene>
<dbReference type="Pfam" id="PF00856">
    <property type="entry name" value="SET"/>
    <property type="match status" value="1"/>
</dbReference>
<evidence type="ECO:0000313" key="3">
    <source>
        <dbReference type="Proteomes" id="UP000828390"/>
    </source>
</evidence>
<organism evidence="2 3">
    <name type="scientific">Dreissena polymorpha</name>
    <name type="common">Zebra mussel</name>
    <name type="synonym">Mytilus polymorpha</name>
    <dbReference type="NCBI Taxonomy" id="45954"/>
    <lineage>
        <taxon>Eukaryota</taxon>
        <taxon>Metazoa</taxon>
        <taxon>Spiralia</taxon>
        <taxon>Lophotrochozoa</taxon>
        <taxon>Mollusca</taxon>
        <taxon>Bivalvia</taxon>
        <taxon>Autobranchia</taxon>
        <taxon>Heteroconchia</taxon>
        <taxon>Euheterodonta</taxon>
        <taxon>Imparidentia</taxon>
        <taxon>Neoheterodontei</taxon>
        <taxon>Myida</taxon>
        <taxon>Dreissenoidea</taxon>
        <taxon>Dreissenidae</taxon>
        <taxon>Dreissena</taxon>
    </lineage>
</organism>
<reference evidence="2" key="2">
    <citation type="submission" date="2020-11" db="EMBL/GenBank/DDBJ databases">
        <authorList>
            <person name="McCartney M.A."/>
            <person name="Auch B."/>
            <person name="Kono T."/>
            <person name="Mallez S."/>
            <person name="Becker A."/>
            <person name="Gohl D.M."/>
            <person name="Silverstein K.A.T."/>
            <person name="Koren S."/>
            <person name="Bechman K.B."/>
            <person name="Herman A."/>
            <person name="Abrahante J.E."/>
            <person name="Garbe J."/>
        </authorList>
    </citation>
    <scope>NUCLEOTIDE SEQUENCE</scope>
    <source>
        <strain evidence="2">Duluth1</strain>
        <tissue evidence="2">Whole animal</tissue>
    </source>
</reference>
<dbReference type="Proteomes" id="UP000828390">
    <property type="component" value="Unassembled WGS sequence"/>
</dbReference>
<dbReference type="EMBL" id="JAIWYP010000007">
    <property type="protein sequence ID" value="KAH3801836.1"/>
    <property type="molecule type" value="Genomic_DNA"/>
</dbReference>
<evidence type="ECO:0000313" key="2">
    <source>
        <dbReference type="EMBL" id="KAH3801836.1"/>
    </source>
</evidence>
<dbReference type="GO" id="GO:0042799">
    <property type="term" value="F:histone H4K20 methyltransferase activity"/>
    <property type="evidence" value="ECO:0007669"/>
    <property type="project" value="TreeGrafter"/>
</dbReference>
<dbReference type="SUPFAM" id="SSF82199">
    <property type="entry name" value="SET domain"/>
    <property type="match status" value="1"/>
</dbReference>
<reference evidence="2" key="1">
    <citation type="journal article" date="2019" name="bioRxiv">
        <title>The Genome of the Zebra Mussel, Dreissena polymorpha: A Resource for Invasive Species Research.</title>
        <authorList>
            <person name="McCartney M.A."/>
            <person name="Auch B."/>
            <person name="Kono T."/>
            <person name="Mallez S."/>
            <person name="Zhang Y."/>
            <person name="Obille A."/>
            <person name="Becker A."/>
            <person name="Abrahante J.E."/>
            <person name="Garbe J."/>
            <person name="Badalamenti J.P."/>
            <person name="Herman A."/>
            <person name="Mangelson H."/>
            <person name="Liachko I."/>
            <person name="Sullivan S."/>
            <person name="Sone E.D."/>
            <person name="Koren S."/>
            <person name="Silverstein K.A.T."/>
            <person name="Beckman K.B."/>
            <person name="Gohl D.M."/>
        </authorList>
    </citation>
    <scope>NUCLEOTIDE SEQUENCE</scope>
    <source>
        <strain evidence="2">Duluth1</strain>
        <tissue evidence="2">Whole animal</tissue>
    </source>
</reference>
<dbReference type="GO" id="GO:0005700">
    <property type="term" value="C:polytene chromosome"/>
    <property type="evidence" value="ECO:0007669"/>
    <property type="project" value="TreeGrafter"/>
</dbReference>
<accession>A0A9D4FRV9</accession>
<protein>
    <recommendedName>
        <fullName evidence="1">SET domain-containing protein</fullName>
    </recommendedName>
</protein>